<dbReference type="EMBL" id="FOLB01000010">
    <property type="protein sequence ID" value="SFC72552.1"/>
    <property type="molecule type" value="Genomic_DNA"/>
</dbReference>
<reference evidence="3 4" key="1">
    <citation type="submission" date="2016-10" db="EMBL/GenBank/DDBJ databases">
        <authorList>
            <person name="de Groot N.N."/>
        </authorList>
    </citation>
    <scope>NUCLEOTIDE SEQUENCE [LARGE SCALE GENOMIC DNA]</scope>
    <source>
        <strain evidence="3 4">CGMCC 1.7056</strain>
    </source>
</reference>
<evidence type="ECO:0000256" key="1">
    <source>
        <dbReference type="SAM" id="MobiDB-lite"/>
    </source>
</evidence>
<evidence type="ECO:0000256" key="2">
    <source>
        <dbReference type="SAM" id="SignalP"/>
    </source>
</evidence>
<accession>A0A1I1LJ10</accession>
<dbReference type="Proteomes" id="UP000198832">
    <property type="component" value="Unassembled WGS sequence"/>
</dbReference>
<gene>
    <name evidence="3" type="ORF">SAMN04487968_11062</name>
</gene>
<dbReference type="InterPro" id="IPR011044">
    <property type="entry name" value="Quino_amine_DH_bsu"/>
</dbReference>
<feature type="signal peptide" evidence="2">
    <location>
        <begin position="1"/>
        <end position="38"/>
    </location>
</feature>
<proteinExistence type="predicted"/>
<feature type="region of interest" description="Disordered" evidence="1">
    <location>
        <begin position="489"/>
        <end position="511"/>
    </location>
</feature>
<evidence type="ECO:0000313" key="4">
    <source>
        <dbReference type="Proteomes" id="UP000198832"/>
    </source>
</evidence>
<feature type="chain" id="PRO_5011727123" evidence="2">
    <location>
        <begin position="39"/>
        <end position="511"/>
    </location>
</feature>
<sequence length="511" mass="53478">MITSRSSRAPRPRRLLPALAAAAVMTSGLALATAPAHAEPTATPWQLGFDNPVATTLSADGAFVYALGTVYGQDDSETYVLDTVDTSNGNVTEKTLALPTERTTVDQVETQVDTTIVGPDGTVYAGGYREQQDEFGNAESVDGMLWTIPSDSSDPTATALDGFSEAQTLALNGSTLVVGGADDYMPVVQTGPVADWGTDLSTSPVIPLLTEDEAATHDNEDYDDDVTGDVGLLAVSDMDGTPVLSVAGRVYSGDGTTTNVLWHVASQSVTRASLAHEPVSMTADDAGAVYVGEAVYDQDNELPATNLEVFPANGGEAASGALGGEYPDHLQMSPDGAKVIGVGYSGTFAFDPAKPQDELLYTYSDRGTISDVVFSDTKAYAVSYGYDSAEEATYAVEPIALPWVAQPVVTDPTPTPPAPPVTQPTPPAPVVHLTPAQQKVANAQVKVTRTLSAIARAKAEARAAKAAHDKAAAKKLAKKVAKLKKQLKKQKAVLVKAKKAAKKATHKKHKH</sequence>
<evidence type="ECO:0000313" key="3">
    <source>
        <dbReference type="EMBL" id="SFC72552.1"/>
    </source>
</evidence>
<dbReference type="RefSeq" id="WP_091124866.1">
    <property type="nucleotide sequence ID" value="NZ_FOLB01000010.1"/>
</dbReference>
<dbReference type="SUPFAM" id="SSF50969">
    <property type="entry name" value="YVTN repeat-like/Quinoprotein amine dehydrogenase"/>
    <property type="match status" value="1"/>
</dbReference>
<name>A0A1I1LJ10_9ACTN</name>
<dbReference type="AlphaFoldDB" id="A0A1I1LJ10"/>
<keyword evidence="2" id="KW-0732">Signal</keyword>
<keyword evidence="4" id="KW-1185">Reference proteome</keyword>
<organism evidence="3 4">
    <name type="scientific">Nocardioides terrae</name>
    <dbReference type="NCBI Taxonomy" id="574651"/>
    <lineage>
        <taxon>Bacteria</taxon>
        <taxon>Bacillati</taxon>
        <taxon>Actinomycetota</taxon>
        <taxon>Actinomycetes</taxon>
        <taxon>Propionibacteriales</taxon>
        <taxon>Nocardioidaceae</taxon>
        <taxon>Nocardioides</taxon>
    </lineage>
</organism>
<protein>
    <submittedName>
        <fullName evidence="3">Uncharacterized protein</fullName>
    </submittedName>
</protein>
<dbReference type="STRING" id="574651.SAMN04487968_11062"/>